<protein>
    <submittedName>
        <fullName evidence="1">Uncharacterized protein</fullName>
    </submittedName>
</protein>
<dbReference type="EMBL" id="BARV01004092">
    <property type="protein sequence ID" value="GAI15358.1"/>
    <property type="molecule type" value="Genomic_DNA"/>
</dbReference>
<sequence length="204" mass="23711">QQATNKIERLTLEIIAEERGLTVLGTARELQRERLNIKGYRLAKSGMSPKWVRDVFPKEEFSDLGHPVVDFGSGAIDELVDFFYFEDKILDKKVTINFYFFKNQLFQVKVYRRVGEFSFYQILNELLKEKYGKSVQGEVEPDKKSATTLWLGDGLNVIELSFNPKSLLFPGITISYIDTALEKELSQTRSQREKLKREETQKKL</sequence>
<name>X1L8I2_9ZZZZ</name>
<comment type="caution">
    <text evidence="1">The sequence shown here is derived from an EMBL/GenBank/DDBJ whole genome shotgun (WGS) entry which is preliminary data.</text>
</comment>
<reference evidence="1" key="1">
    <citation type="journal article" date="2014" name="Front. Microbiol.">
        <title>High frequency of phylogenetically diverse reductive dehalogenase-homologous genes in deep subseafloor sedimentary metagenomes.</title>
        <authorList>
            <person name="Kawai M."/>
            <person name="Futagami T."/>
            <person name="Toyoda A."/>
            <person name="Takaki Y."/>
            <person name="Nishi S."/>
            <person name="Hori S."/>
            <person name="Arai W."/>
            <person name="Tsubouchi T."/>
            <person name="Morono Y."/>
            <person name="Uchiyama I."/>
            <person name="Ito T."/>
            <person name="Fujiyama A."/>
            <person name="Inagaki F."/>
            <person name="Takami H."/>
        </authorList>
    </citation>
    <scope>NUCLEOTIDE SEQUENCE</scope>
    <source>
        <strain evidence="1">Expedition CK06-06</strain>
    </source>
</reference>
<feature type="non-terminal residue" evidence="1">
    <location>
        <position position="1"/>
    </location>
</feature>
<accession>X1L8I2</accession>
<evidence type="ECO:0000313" key="1">
    <source>
        <dbReference type="EMBL" id="GAI15358.1"/>
    </source>
</evidence>
<dbReference type="AlphaFoldDB" id="X1L8I2"/>
<proteinExistence type="predicted"/>
<gene>
    <name evidence="1" type="ORF">S06H3_09336</name>
</gene>
<organism evidence="1">
    <name type="scientific">marine sediment metagenome</name>
    <dbReference type="NCBI Taxonomy" id="412755"/>
    <lineage>
        <taxon>unclassified sequences</taxon>
        <taxon>metagenomes</taxon>
        <taxon>ecological metagenomes</taxon>
    </lineage>
</organism>